<dbReference type="RefSeq" id="WP_379779305.1">
    <property type="nucleotide sequence ID" value="NZ_JBHSMU010000003.1"/>
</dbReference>
<name>A0ABW0L1C9_9BURK</name>
<gene>
    <name evidence="1" type="ORF">ACFPN5_01320</name>
</gene>
<protein>
    <recommendedName>
        <fullName evidence="3">XRE family transcriptional regulator</fullName>
    </recommendedName>
</protein>
<evidence type="ECO:0000313" key="2">
    <source>
        <dbReference type="Proteomes" id="UP001596050"/>
    </source>
</evidence>
<dbReference type="EMBL" id="JBHSMU010000003">
    <property type="protein sequence ID" value="MFC5458446.1"/>
    <property type="molecule type" value="Genomic_DNA"/>
</dbReference>
<evidence type="ECO:0008006" key="3">
    <source>
        <dbReference type="Google" id="ProtNLM"/>
    </source>
</evidence>
<organism evidence="1 2">
    <name type="scientific">Massilia niabensis</name>
    <dbReference type="NCBI Taxonomy" id="544910"/>
    <lineage>
        <taxon>Bacteria</taxon>
        <taxon>Pseudomonadati</taxon>
        <taxon>Pseudomonadota</taxon>
        <taxon>Betaproteobacteria</taxon>
        <taxon>Burkholderiales</taxon>
        <taxon>Oxalobacteraceae</taxon>
        <taxon>Telluria group</taxon>
        <taxon>Massilia</taxon>
    </lineage>
</organism>
<sequence length="224" mass="24024">MYALEHEVPGISTLAGDPEEVSKGLHQVDAEQVVAVALAHATPREAAAIAQTFASIAELVKTLVGNHHRESLEAIVEALVPKVPPTPNELKEATMLARARTAVIDSGDWMTAAEIASAANFSATNPSAQPNKWKRDGAIFAIRHNGIDYFPSYGLDPQAGYRPRKALAQVIRTFGDAKDSWGLSYWFMSANSYLGGKTPRELLALDPERVIAAAADELEGALHG</sequence>
<accession>A0ABW0L1C9</accession>
<comment type="caution">
    <text evidence="1">The sequence shown here is derived from an EMBL/GenBank/DDBJ whole genome shotgun (WGS) entry which is preliminary data.</text>
</comment>
<proteinExistence type="predicted"/>
<evidence type="ECO:0000313" key="1">
    <source>
        <dbReference type="EMBL" id="MFC5458446.1"/>
    </source>
</evidence>
<dbReference type="Proteomes" id="UP001596050">
    <property type="component" value="Unassembled WGS sequence"/>
</dbReference>
<reference evidence="2" key="1">
    <citation type="journal article" date="2019" name="Int. J. Syst. Evol. Microbiol.">
        <title>The Global Catalogue of Microorganisms (GCM) 10K type strain sequencing project: providing services to taxonomists for standard genome sequencing and annotation.</title>
        <authorList>
            <consortium name="The Broad Institute Genomics Platform"/>
            <consortium name="The Broad Institute Genome Sequencing Center for Infectious Disease"/>
            <person name="Wu L."/>
            <person name="Ma J."/>
        </authorList>
    </citation>
    <scope>NUCLEOTIDE SEQUENCE [LARGE SCALE GENOMIC DNA]</scope>
    <source>
        <strain evidence="2">KACC 12649</strain>
    </source>
</reference>
<keyword evidence="2" id="KW-1185">Reference proteome</keyword>